<dbReference type="RefSeq" id="XP_016474920.1">
    <property type="nucleotide sequence ID" value="XM_016619434.2"/>
</dbReference>
<feature type="compositionally biased region" description="Polar residues" evidence="1">
    <location>
        <begin position="101"/>
        <end position="127"/>
    </location>
</feature>
<feature type="compositionally biased region" description="Pro residues" evidence="1">
    <location>
        <begin position="1"/>
        <end position="12"/>
    </location>
</feature>
<dbReference type="OrthoDB" id="409048at2759"/>
<feature type="compositionally biased region" description="Polar residues" evidence="1">
    <location>
        <begin position="139"/>
        <end position="159"/>
    </location>
</feature>
<dbReference type="AlphaFoldDB" id="A0A1S4AE08"/>
<dbReference type="GeneID" id="107796643"/>
<reference evidence="2" key="1">
    <citation type="journal article" date="2014" name="Nat. Commun.">
        <title>The tobacco genome sequence and its comparison with those of tomato and potato.</title>
        <authorList>
            <person name="Sierro N."/>
            <person name="Battey J.N."/>
            <person name="Ouadi S."/>
            <person name="Bakaher N."/>
            <person name="Bovet L."/>
            <person name="Willig A."/>
            <person name="Goepfert S."/>
            <person name="Peitsch M.C."/>
            <person name="Ivanov N.V."/>
        </authorList>
    </citation>
    <scope>NUCLEOTIDE SEQUENCE [LARGE SCALE GENOMIC DNA]</scope>
</reference>
<proteinExistence type="predicted"/>
<dbReference type="PANTHER" id="PTHR46890:SF28">
    <property type="entry name" value="REVERSE TRANSCRIPTASE DOMAIN-CONTAINING PROTEIN"/>
    <property type="match status" value="1"/>
</dbReference>
<gene>
    <name evidence="3" type="primary">LOC107796643</name>
</gene>
<evidence type="ECO:0000313" key="3">
    <source>
        <dbReference type="RefSeq" id="XP_016474920.1"/>
    </source>
</evidence>
<evidence type="ECO:0000256" key="1">
    <source>
        <dbReference type="SAM" id="MobiDB-lite"/>
    </source>
</evidence>
<keyword evidence="2" id="KW-1185">Reference proteome</keyword>
<dbReference type="KEGG" id="nta:107796643"/>
<dbReference type="Proteomes" id="UP000790787">
    <property type="component" value="Chromosome 18"/>
</dbReference>
<organism evidence="2 3">
    <name type="scientific">Nicotiana tabacum</name>
    <name type="common">Common tobacco</name>
    <dbReference type="NCBI Taxonomy" id="4097"/>
    <lineage>
        <taxon>Eukaryota</taxon>
        <taxon>Viridiplantae</taxon>
        <taxon>Streptophyta</taxon>
        <taxon>Embryophyta</taxon>
        <taxon>Tracheophyta</taxon>
        <taxon>Spermatophyta</taxon>
        <taxon>Magnoliopsida</taxon>
        <taxon>eudicotyledons</taxon>
        <taxon>Gunneridae</taxon>
        <taxon>Pentapetalae</taxon>
        <taxon>asterids</taxon>
        <taxon>lamiids</taxon>
        <taxon>Solanales</taxon>
        <taxon>Solanaceae</taxon>
        <taxon>Nicotianoideae</taxon>
        <taxon>Nicotianeae</taxon>
        <taxon>Nicotiana</taxon>
    </lineage>
</organism>
<dbReference type="PANTHER" id="PTHR46890">
    <property type="entry name" value="NON-LTR RETROLELEMENT REVERSE TRANSCRIPTASE-LIKE PROTEIN-RELATED"/>
    <property type="match status" value="1"/>
</dbReference>
<dbReference type="RefSeq" id="XP_016474920.1">
    <property type="nucleotide sequence ID" value="XM_016619434.1"/>
</dbReference>
<dbReference type="InterPro" id="IPR052343">
    <property type="entry name" value="Retrotransposon-Effector_Assoc"/>
</dbReference>
<dbReference type="PaxDb" id="4097-A0A1S4AE08"/>
<feature type="region of interest" description="Disordered" evidence="1">
    <location>
        <begin position="1"/>
        <end position="159"/>
    </location>
</feature>
<evidence type="ECO:0000313" key="2">
    <source>
        <dbReference type="Proteomes" id="UP000790787"/>
    </source>
</evidence>
<name>A0A1S4AE08_TOBAC</name>
<protein>
    <submittedName>
        <fullName evidence="3">Uncharacterized protein LOC107796643 isoform X1</fullName>
    </submittedName>
    <submittedName>
        <fullName evidence="3">Uncharacterized protein isoform X1</fullName>
    </submittedName>
</protein>
<accession>A0A1S4AE08</accession>
<sequence>MTQPNDKPPQDPPDLSKPAPSEKATTNLKPIPTSTRSLNPPTTTPKFLLITKSGNPKFMKEVEKSTSSQLEVHLENNNSDDDSKTPEQETSGQSKMEDEVPNSQEAKTNHNSKSSVQNFPKVSSNFDKINHNKKANASEAPNRNEQMGANPTRPASNQCQSEISMNPHGVGIRIPTTTMNRQNNPGTSKPSLTAAVQAKLAIGNSGKTPVSIKHGTELPKAFTHTCLVLILKVECPQQFSELRPISLSNFTCKIISKLLNQRLAPLMQKMIFPNQTGFIKREINQ</sequence>
<reference evidence="3" key="2">
    <citation type="submission" date="2025-08" db="UniProtKB">
        <authorList>
            <consortium name="RefSeq"/>
        </authorList>
    </citation>
    <scope>IDENTIFICATION</scope>
    <source>
        <tissue evidence="3">Leaf</tissue>
    </source>
</reference>
<feature type="compositionally biased region" description="Polar residues" evidence="1">
    <location>
        <begin position="23"/>
        <end position="45"/>
    </location>
</feature>